<protein>
    <submittedName>
        <fullName evidence="7">High-affinity zinc transport protein</fullName>
    </submittedName>
</protein>
<reference evidence="7 8" key="1">
    <citation type="journal article" date="2016" name="Proc. Natl. Acad. Sci. U.S.A.">
        <title>Comparative genomics of biotechnologically important yeasts.</title>
        <authorList>
            <person name="Riley R."/>
            <person name="Haridas S."/>
            <person name="Wolfe K.H."/>
            <person name="Lopes M.R."/>
            <person name="Hittinger C.T."/>
            <person name="Goeker M."/>
            <person name="Salamov A.A."/>
            <person name="Wisecaver J.H."/>
            <person name="Long T.M."/>
            <person name="Calvey C.H."/>
            <person name="Aerts A.L."/>
            <person name="Barry K.W."/>
            <person name="Choi C."/>
            <person name="Clum A."/>
            <person name="Coughlan A.Y."/>
            <person name="Deshpande S."/>
            <person name="Douglass A.P."/>
            <person name="Hanson S.J."/>
            <person name="Klenk H.-P."/>
            <person name="LaButti K.M."/>
            <person name="Lapidus A."/>
            <person name="Lindquist E.A."/>
            <person name="Lipzen A.M."/>
            <person name="Meier-Kolthoff J.P."/>
            <person name="Ohm R.A."/>
            <person name="Otillar R.P."/>
            <person name="Pangilinan J.L."/>
            <person name="Peng Y."/>
            <person name="Rokas A."/>
            <person name="Rosa C.A."/>
            <person name="Scheuner C."/>
            <person name="Sibirny A.A."/>
            <person name="Slot J.C."/>
            <person name="Stielow J.B."/>
            <person name="Sun H."/>
            <person name="Kurtzman C.P."/>
            <person name="Blackwell M."/>
            <person name="Grigoriev I.V."/>
            <person name="Jeffries T.W."/>
        </authorList>
    </citation>
    <scope>NUCLEOTIDE SEQUENCE [LARGE SCALE GENOMIC DNA]</scope>
    <source>
        <strain evidence="7 8">DSM 6958</strain>
    </source>
</reference>
<organism evidence="7 8">
    <name type="scientific">Nadsonia fulvescens var. elongata DSM 6958</name>
    <dbReference type="NCBI Taxonomy" id="857566"/>
    <lineage>
        <taxon>Eukaryota</taxon>
        <taxon>Fungi</taxon>
        <taxon>Dikarya</taxon>
        <taxon>Ascomycota</taxon>
        <taxon>Saccharomycotina</taxon>
        <taxon>Dipodascomycetes</taxon>
        <taxon>Dipodascales</taxon>
        <taxon>Dipodascales incertae sedis</taxon>
        <taxon>Nadsonia</taxon>
    </lineage>
</organism>
<evidence type="ECO:0000256" key="3">
    <source>
        <dbReference type="ARBA" id="ARBA00022989"/>
    </source>
</evidence>
<dbReference type="PANTHER" id="PTHR11040:SF44">
    <property type="entry name" value="PROTEIN ZNTC-RELATED"/>
    <property type="match status" value="1"/>
</dbReference>
<comment type="subcellular location">
    <subcellularLocation>
        <location evidence="1">Membrane</location>
        <topology evidence="1">Multi-pass membrane protein</topology>
    </subcellularLocation>
</comment>
<feature type="transmembrane region" description="Helical" evidence="6">
    <location>
        <begin position="238"/>
        <end position="258"/>
    </location>
</feature>
<dbReference type="OrthoDB" id="448280at2759"/>
<feature type="transmembrane region" description="Helical" evidence="6">
    <location>
        <begin position="196"/>
        <end position="218"/>
    </location>
</feature>
<dbReference type="GO" id="GO:0005886">
    <property type="term" value="C:plasma membrane"/>
    <property type="evidence" value="ECO:0007669"/>
    <property type="project" value="TreeGrafter"/>
</dbReference>
<evidence type="ECO:0000313" key="7">
    <source>
        <dbReference type="EMBL" id="ODQ66888.1"/>
    </source>
</evidence>
<evidence type="ECO:0000256" key="6">
    <source>
        <dbReference type="SAM" id="Phobius"/>
    </source>
</evidence>
<evidence type="ECO:0000256" key="2">
    <source>
        <dbReference type="ARBA" id="ARBA00022692"/>
    </source>
</evidence>
<evidence type="ECO:0000256" key="4">
    <source>
        <dbReference type="ARBA" id="ARBA00023136"/>
    </source>
</evidence>
<name>A0A1E3PNI6_9ASCO</name>
<dbReference type="STRING" id="857566.A0A1E3PNI6"/>
<keyword evidence="8" id="KW-1185">Reference proteome</keyword>
<dbReference type="EMBL" id="KV454407">
    <property type="protein sequence ID" value="ODQ66888.1"/>
    <property type="molecule type" value="Genomic_DNA"/>
</dbReference>
<feature type="transmembrane region" description="Helical" evidence="6">
    <location>
        <begin position="465"/>
        <end position="486"/>
    </location>
</feature>
<dbReference type="InterPro" id="IPR003689">
    <property type="entry name" value="ZIP"/>
</dbReference>
<dbReference type="AlphaFoldDB" id="A0A1E3PNI6"/>
<keyword evidence="2 6" id="KW-0812">Transmembrane</keyword>
<feature type="transmembrane region" description="Helical" evidence="6">
    <location>
        <begin position="397"/>
        <end position="418"/>
    </location>
</feature>
<keyword evidence="3 6" id="KW-1133">Transmembrane helix</keyword>
<feature type="transmembrane region" description="Helical" evidence="6">
    <location>
        <begin position="430"/>
        <end position="453"/>
    </location>
</feature>
<gene>
    <name evidence="7" type="ORF">NADFUDRAFT_68857</name>
</gene>
<evidence type="ECO:0000256" key="1">
    <source>
        <dbReference type="ARBA" id="ARBA00004141"/>
    </source>
</evidence>
<feature type="region of interest" description="Disordered" evidence="5">
    <location>
        <begin position="273"/>
        <end position="294"/>
    </location>
</feature>
<dbReference type="Proteomes" id="UP000095009">
    <property type="component" value="Unassembled WGS sequence"/>
</dbReference>
<accession>A0A1E3PNI6</accession>
<dbReference type="Pfam" id="PF02535">
    <property type="entry name" value="Zip"/>
    <property type="match status" value="1"/>
</dbReference>
<evidence type="ECO:0000313" key="8">
    <source>
        <dbReference type="Proteomes" id="UP000095009"/>
    </source>
</evidence>
<dbReference type="GO" id="GO:0005385">
    <property type="term" value="F:zinc ion transmembrane transporter activity"/>
    <property type="evidence" value="ECO:0007669"/>
    <property type="project" value="TreeGrafter"/>
</dbReference>
<evidence type="ECO:0000256" key="5">
    <source>
        <dbReference type="SAM" id="MobiDB-lite"/>
    </source>
</evidence>
<dbReference type="PANTHER" id="PTHR11040">
    <property type="entry name" value="ZINC/IRON TRANSPORTER"/>
    <property type="match status" value="1"/>
</dbReference>
<proteinExistence type="predicted"/>
<feature type="transmembrane region" description="Helical" evidence="6">
    <location>
        <begin position="344"/>
        <end position="372"/>
    </location>
</feature>
<keyword evidence="4 6" id="KW-0472">Membrane</keyword>
<feature type="transmembrane region" description="Helical" evidence="6">
    <location>
        <begin position="162"/>
        <end position="184"/>
    </location>
</feature>
<feature type="compositionally biased region" description="Basic and acidic residues" evidence="5">
    <location>
        <begin position="275"/>
        <end position="284"/>
    </location>
</feature>
<sequence length="490" mass="51677">MSPSSVFGSPITSSGLTNSQSTAAAQITAVTSCHFHGTAQLCIAGNSAEGTIIPAPTNTETAPTQYTGCHSHGQNTFCMMSDGEEVQFLVAAVPGSGDSSTAATITTTKVSSLEATETSSASSSTTTSARNCHFHAGVEHCVRGSAEESEATCERISRDYNIPLRIGLIFPILVASAIGVYGPLVAARFFKISMDGIIFTIIKQFGTGIIISTALVHLSTHAALMWGNSCLGELGYESISTAITMAGLFLSFTIEYLGNRLLKWRQSKIVNGENDETHDHEKGKSGANESLSNNINDDASSDLKETLVSNSSPHSHENGHGHVHDKHLINANDKLSVMVMEAGIVFHSILIGITLVVAGDTSFITLFIVIIFHQMFEGLALGSRIASLTKTSTLTKFFMGGVFSCITPIGMAIGIGVLSKFNGNDKSTIIALGTLDSLSAGILLWTGVVEMWAHDWLFGNLVNSGALKTVAAFVSLMGGMVLMSVLGKWA</sequence>